<dbReference type="Proteomes" id="UP000024547">
    <property type="component" value="Unassembled WGS sequence"/>
</dbReference>
<dbReference type="RefSeq" id="WP_035550002.1">
    <property type="nucleotide sequence ID" value="NZ_AWFH01000007.1"/>
</dbReference>
<sequence>MSADGFDPTDSAVRHVLTDYQLDAVVSLQGVIARAIGQQVHSPEKRLEIARHGGVMLLQSPTASGKTLMLGRTLEGLVGKLERKTVWFWFAPYSGLIDQTVEALAEQCPGLRLRDATRDREPSLARDGDVFVNTWGAIAANNADARKVRRTTEDTYSLDQMLELLRLESFAIGVVIDEAHLNFGTGAKAAAKFYLDHLQPDATILATATPNDDKLEKFAEDAGVEVASRIIVSRDRVVERGLNKYGLMVGVMRLREQDLALVDPETSALSCGWYQHQKIKERLDEKELGVVPLMLVQVEDQKKGEEDPIERVKEKLISIGVPESKIATHTSGNPDPEFHTLAFDPSREVLIFKVAVATGFDAPRAWTLVSLRPSRGKDFGLQIVGRIMRVHPHVRPIHGQDDLLDRGYVFLTDPELQSGLKEAADALDSVVSSIDVVTSSFDLVELGTAQPLSVGEYGRGFLHKKLPPPPKDDAERQQRLDVLIEEQRVPGDIRERPTEEIDRAIQVAEQLRDVSGLDLFGGTLPEQNVPSLFGGSSRSKQAKSQKYPLRPALDVPEYLIAEKPPRAEVLNSEEFNREFARRFIEKSTILRRINTRMGAGELHLRDLFNDELSMTVEDVQVRLDDTRIEREGQRVFSFDASINDRQLRKFLRDELRHAAIQEGIGFSYLDLSRAVYLAAMREPQAFKQALKEAKANYIDTGEADEPVPKVHDDYPECAPSKNNAYGVLPSDLNGDERAFAEWLDSDRSGRVKWWLRNPHRPGWSRGWSTNLVLPSGGFFFPDFVVSVRGRSTPNEIVLVEIKGGHLDNTDESLEKIGAVHRSYQSVLWAQKDDDLFLRLSYDQSANRLLPSGRFDPDILLRTTG</sequence>
<dbReference type="SMART" id="SM00487">
    <property type="entry name" value="DEXDc"/>
    <property type="match status" value="1"/>
</dbReference>
<dbReference type="STRING" id="1280948.HY36_15300"/>
<dbReference type="AlphaFoldDB" id="A0A059E5X4"/>
<dbReference type="eggNOG" id="COG1061">
    <property type="taxonomic scope" value="Bacteria"/>
</dbReference>
<dbReference type="InterPro" id="IPR014001">
    <property type="entry name" value="Helicase_ATP-bd"/>
</dbReference>
<feature type="domain" description="Helicase ATP-binding" evidence="1">
    <location>
        <begin position="47"/>
        <end position="228"/>
    </location>
</feature>
<dbReference type="SUPFAM" id="SSF52540">
    <property type="entry name" value="P-loop containing nucleoside triphosphate hydrolases"/>
    <property type="match status" value="1"/>
</dbReference>
<dbReference type="OrthoDB" id="9804145at2"/>
<keyword evidence="3" id="KW-1185">Reference proteome</keyword>
<evidence type="ECO:0000259" key="1">
    <source>
        <dbReference type="PROSITE" id="PS51192"/>
    </source>
</evidence>
<accession>A0A059E5X4</accession>
<comment type="caution">
    <text evidence="2">The sequence shown here is derived from an EMBL/GenBank/DDBJ whole genome shotgun (WGS) entry which is preliminary data.</text>
</comment>
<dbReference type="Gene3D" id="3.40.50.300">
    <property type="entry name" value="P-loop containing nucleotide triphosphate hydrolases"/>
    <property type="match status" value="1"/>
</dbReference>
<dbReference type="GO" id="GO:0003676">
    <property type="term" value="F:nucleic acid binding"/>
    <property type="evidence" value="ECO:0007669"/>
    <property type="project" value="InterPro"/>
</dbReference>
<dbReference type="PROSITE" id="PS51192">
    <property type="entry name" value="HELICASE_ATP_BIND_1"/>
    <property type="match status" value="1"/>
</dbReference>
<evidence type="ECO:0000313" key="3">
    <source>
        <dbReference type="Proteomes" id="UP000024547"/>
    </source>
</evidence>
<dbReference type="InterPro" id="IPR011545">
    <property type="entry name" value="DEAD/DEAH_box_helicase_dom"/>
</dbReference>
<protein>
    <recommendedName>
        <fullName evidence="1">Helicase ATP-binding domain-containing protein</fullName>
    </recommendedName>
</protein>
<reference evidence="2 3" key="1">
    <citation type="journal article" date="2014" name="Antonie Van Leeuwenhoek">
        <title>Hyphomonas beringensis sp. nov. and Hyphomonas chukchiensis sp. nov., isolated from surface seawater of the Bering Sea and Chukchi Sea.</title>
        <authorList>
            <person name="Li C."/>
            <person name="Lai Q."/>
            <person name="Li G."/>
            <person name="Dong C."/>
            <person name="Wang J."/>
            <person name="Liao Y."/>
            <person name="Shao Z."/>
        </authorList>
    </citation>
    <scope>NUCLEOTIDE SEQUENCE [LARGE SCALE GENOMIC DNA]</scope>
    <source>
        <strain evidence="2 3">22II1-22F38</strain>
    </source>
</reference>
<dbReference type="Pfam" id="PF00270">
    <property type="entry name" value="DEAD"/>
    <property type="match status" value="1"/>
</dbReference>
<name>A0A059E5X4_9PROT</name>
<dbReference type="EMBL" id="AWFH01000007">
    <property type="protein sequence ID" value="KCZ63096.1"/>
    <property type="molecule type" value="Genomic_DNA"/>
</dbReference>
<dbReference type="InterPro" id="IPR027417">
    <property type="entry name" value="P-loop_NTPase"/>
</dbReference>
<proteinExistence type="predicted"/>
<evidence type="ECO:0000313" key="2">
    <source>
        <dbReference type="EMBL" id="KCZ63096.1"/>
    </source>
</evidence>
<dbReference type="PATRIC" id="fig|1280948.3.peg.1293"/>
<organism evidence="2 3">
    <name type="scientific">Hyphomonas atlantica</name>
    <dbReference type="NCBI Taxonomy" id="1280948"/>
    <lineage>
        <taxon>Bacteria</taxon>
        <taxon>Pseudomonadati</taxon>
        <taxon>Pseudomonadota</taxon>
        <taxon>Alphaproteobacteria</taxon>
        <taxon>Hyphomonadales</taxon>
        <taxon>Hyphomonadaceae</taxon>
        <taxon>Hyphomonas</taxon>
    </lineage>
</organism>
<gene>
    <name evidence="2" type="ORF">HY36_15300</name>
</gene>
<dbReference type="GO" id="GO:0005524">
    <property type="term" value="F:ATP binding"/>
    <property type="evidence" value="ECO:0007669"/>
    <property type="project" value="InterPro"/>
</dbReference>